<evidence type="ECO:0000256" key="1">
    <source>
        <dbReference type="SAM" id="MobiDB-lite"/>
    </source>
</evidence>
<name>A0AAV9Q1B8_9PEZI</name>
<evidence type="ECO:0000313" key="3">
    <source>
        <dbReference type="Proteomes" id="UP001345827"/>
    </source>
</evidence>
<evidence type="ECO:0000313" key="2">
    <source>
        <dbReference type="EMBL" id="KAK5533298.1"/>
    </source>
</evidence>
<organism evidence="2 3">
    <name type="scientific">Vermiconidia calcicola</name>
    <dbReference type="NCBI Taxonomy" id="1690605"/>
    <lineage>
        <taxon>Eukaryota</taxon>
        <taxon>Fungi</taxon>
        <taxon>Dikarya</taxon>
        <taxon>Ascomycota</taxon>
        <taxon>Pezizomycotina</taxon>
        <taxon>Dothideomycetes</taxon>
        <taxon>Dothideomycetidae</taxon>
        <taxon>Mycosphaerellales</taxon>
        <taxon>Extremaceae</taxon>
        <taxon>Vermiconidia</taxon>
    </lineage>
</organism>
<reference evidence="2 3" key="1">
    <citation type="submission" date="2023-06" db="EMBL/GenBank/DDBJ databases">
        <title>Black Yeasts Isolated from many extreme environments.</title>
        <authorList>
            <person name="Coleine C."/>
            <person name="Stajich J.E."/>
            <person name="Selbmann L."/>
        </authorList>
    </citation>
    <scope>NUCLEOTIDE SEQUENCE [LARGE SCALE GENOMIC DNA]</scope>
    <source>
        <strain evidence="2 3">CCFEE 5887</strain>
    </source>
</reference>
<keyword evidence="3" id="KW-1185">Reference proteome</keyword>
<proteinExistence type="predicted"/>
<dbReference type="EMBL" id="JAXLQG010000013">
    <property type="protein sequence ID" value="KAK5533298.1"/>
    <property type="molecule type" value="Genomic_DNA"/>
</dbReference>
<dbReference type="InterPro" id="IPR013950">
    <property type="entry name" value="Mis14/Nsl1"/>
</dbReference>
<dbReference type="AlphaFoldDB" id="A0AAV9Q1B8"/>
<dbReference type="PANTHER" id="PTHR31749">
    <property type="entry name" value="KINETOCHORE-ASSOCIATED PROTEIN NSL1 HOMOLOG"/>
    <property type="match status" value="1"/>
</dbReference>
<comment type="caution">
    <text evidence="2">The sequence shown here is derived from an EMBL/GenBank/DDBJ whole genome shotgun (WGS) entry which is preliminary data.</text>
</comment>
<feature type="region of interest" description="Disordered" evidence="1">
    <location>
        <begin position="1"/>
        <end position="20"/>
    </location>
</feature>
<accession>A0AAV9Q1B8</accession>
<feature type="region of interest" description="Disordered" evidence="1">
    <location>
        <begin position="68"/>
        <end position="89"/>
    </location>
</feature>
<dbReference type="PANTHER" id="PTHR31749:SF3">
    <property type="entry name" value="KINETOCHORE-ASSOCIATED PROTEIN NSL1 HOMOLOG"/>
    <property type="match status" value="1"/>
</dbReference>
<dbReference type="Pfam" id="PF08641">
    <property type="entry name" value="Mis14"/>
    <property type="match status" value="1"/>
</dbReference>
<evidence type="ECO:0008006" key="4">
    <source>
        <dbReference type="Google" id="ProtNLM"/>
    </source>
</evidence>
<dbReference type="Proteomes" id="UP001345827">
    <property type="component" value="Unassembled WGS sequence"/>
</dbReference>
<dbReference type="GO" id="GO:0000070">
    <property type="term" value="P:mitotic sister chromatid segregation"/>
    <property type="evidence" value="ECO:0007669"/>
    <property type="project" value="InterPro"/>
</dbReference>
<dbReference type="GO" id="GO:0000444">
    <property type="term" value="C:MIS12/MIND type complex"/>
    <property type="evidence" value="ECO:0007669"/>
    <property type="project" value="TreeGrafter"/>
</dbReference>
<sequence>MDVDASIHPDPAPNTHHRKIELQSPDDFTYLQRNLIASAQQKLDLHFPPSASQRYAESRAQPATVISLDGVKPAEPAQTSAAKDEEQEDPLRARVRQLVDSFMSRTWEGASQSITVNGMDASALPVLARATNNKTVASDETKPQEEREGLDFVYENYDTRLQAKVAGLYGELEALTAQVSKLRRTAPKQGAEQFRDALVAELAGDEEQYEVEMARLRERDEGSRDGKLKLKTLRDGWHEDVQAMYERGTGELAVLAGLPASESATGSGGTSLTETVGKVQRARTVAMEFE</sequence>
<protein>
    <recommendedName>
        <fullName evidence="4">Kinetochore protein mis14</fullName>
    </recommendedName>
</protein>
<gene>
    <name evidence="2" type="ORF">LTR25_007163</name>
</gene>